<dbReference type="EMBL" id="NGJY01000002">
    <property type="protein sequence ID" value="RSU03089.1"/>
    <property type="molecule type" value="Genomic_DNA"/>
</dbReference>
<keyword evidence="1" id="KW-0812">Transmembrane</keyword>
<comment type="caution">
    <text evidence="2">The sequence shown here is derived from an EMBL/GenBank/DDBJ whole genome shotgun (WGS) entry which is preliminary data.</text>
</comment>
<keyword evidence="1" id="KW-1133">Transmembrane helix</keyword>
<dbReference type="Proteomes" id="UP000287101">
    <property type="component" value="Unassembled WGS sequence"/>
</dbReference>
<gene>
    <name evidence="2" type="ORF">CBF31_05060</name>
</gene>
<feature type="transmembrane region" description="Helical" evidence="1">
    <location>
        <begin position="6"/>
        <end position="23"/>
    </location>
</feature>
<evidence type="ECO:0000256" key="1">
    <source>
        <dbReference type="SAM" id="Phobius"/>
    </source>
</evidence>
<feature type="transmembrane region" description="Helical" evidence="1">
    <location>
        <begin position="207"/>
        <end position="228"/>
    </location>
</feature>
<reference evidence="2 3" key="1">
    <citation type="submission" date="2017-05" db="EMBL/GenBank/DDBJ databases">
        <title>Vagococcus spp. assemblies.</title>
        <authorList>
            <person name="Gulvik C.A."/>
        </authorList>
    </citation>
    <scope>NUCLEOTIDE SEQUENCE [LARGE SCALE GENOMIC DNA]</scope>
    <source>
        <strain evidence="2 3">CCUG 41755</strain>
    </source>
</reference>
<dbReference type="RefSeq" id="WP_126831302.1">
    <property type="nucleotide sequence ID" value="NZ_CBCRYB010000004.1"/>
</dbReference>
<dbReference type="AlphaFoldDB" id="A0A430A7N6"/>
<feature type="transmembrane region" description="Helical" evidence="1">
    <location>
        <begin position="128"/>
        <end position="149"/>
    </location>
</feature>
<accession>A0A430A7N6</accession>
<feature type="transmembrane region" description="Helical" evidence="1">
    <location>
        <begin position="101"/>
        <end position="122"/>
    </location>
</feature>
<evidence type="ECO:0000313" key="3">
    <source>
        <dbReference type="Proteomes" id="UP000287101"/>
    </source>
</evidence>
<keyword evidence="1" id="KW-0472">Membrane</keyword>
<name>A0A430A7N6_9ENTE</name>
<evidence type="ECO:0000313" key="2">
    <source>
        <dbReference type="EMBL" id="RSU03089.1"/>
    </source>
</evidence>
<keyword evidence="3" id="KW-1185">Reference proteome</keyword>
<feature type="transmembrane region" description="Helical" evidence="1">
    <location>
        <begin position="156"/>
        <end position="176"/>
    </location>
</feature>
<feature type="transmembrane region" description="Helical" evidence="1">
    <location>
        <begin position="43"/>
        <end position="63"/>
    </location>
</feature>
<protein>
    <submittedName>
        <fullName evidence="2">Uncharacterized protein</fullName>
    </submittedName>
</protein>
<sequence>MNRINYSVMGILTIFYVLIAQHFSQPGLVSTLYAGPDYHSRTILILCYFFNIGSYVCLTMGVIETHLKEIVPCILIRSHSIYPIFTIFLKQIIQFVVVMETLKVLAFCLYLKLTVPVLPSLVPLIKPYILNCLFLCFILVIQALLELLLDSPKALIATLLSVSCSVLVSDILNFLAPGSWVNALLPLNLTLTNRFNHFSQSLPYPTLLSLIIMSGVMVCSIGLMLHLFKTKNWI</sequence>
<proteinExistence type="predicted"/>
<organism evidence="2 3">
    <name type="scientific">Vagococcus fessus</name>
    <dbReference type="NCBI Taxonomy" id="120370"/>
    <lineage>
        <taxon>Bacteria</taxon>
        <taxon>Bacillati</taxon>
        <taxon>Bacillota</taxon>
        <taxon>Bacilli</taxon>
        <taxon>Lactobacillales</taxon>
        <taxon>Enterococcaceae</taxon>
        <taxon>Vagococcus</taxon>
    </lineage>
</organism>